<reference evidence="1" key="1">
    <citation type="submission" date="2023-04" db="EMBL/GenBank/DDBJ databases">
        <title>Phytophthora fragariaefolia NBRC 109709.</title>
        <authorList>
            <person name="Ichikawa N."/>
            <person name="Sato H."/>
            <person name="Tonouchi N."/>
        </authorList>
    </citation>
    <scope>NUCLEOTIDE SEQUENCE</scope>
    <source>
        <strain evidence="1">NBRC 109709</strain>
    </source>
</reference>
<comment type="caution">
    <text evidence="1">The sequence shown here is derived from an EMBL/GenBank/DDBJ whole genome shotgun (WGS) entry which is preliminary data.</text>
</comment>
<keyword evidence="2" id="KW-1185">Reference proteome</keyword>
<gene>
    <name evidence="1" type="ORF">Pfra01_001363300</name>
</gene>
<evidence type="ECO:0000313" key="2">
    <source>
        <dbReference type="Proteomes" id="UP001165121"/>
    </source>
</evidence>
<dbReference type="AlphaFoldDB" id="A0A9W6XNM2"/>
<dbReference type="OrthoDB" id="125255at2759"/>
<proteinExistence type="predicted"/>
<accession>A0A9W6XNM2</accession>
<dbReference type="EMBL" id="BSXT01001400">
    <property type="protein sequence ID" value="GMF42100.1"/>
    <property type="molecule type" value="Genomic_DNA"/>
</dbReference>
<sequence length="344" mass="37019">MPLSACIEQGVMVRICGFKMFKDEQDVTEAEWMDYFLSARLPDNTAFKKIEIEVNRQVFGGAVAAAGFLECCEGSAWAASPQVYQVKHQDFPEEVARGAGGIYEVRSPYLGPAAIGTLSKGNYAHTSASQTKPDFGVQKKNARAAKEIQNPVKAMDTRYDGYVSISKPGKKDKKCFKCGDQTHGVFQCPDIAIPMEAKALYEITTGPKVINLLLAVSAESAMAAGVSSAIPCTVMGALATSIAPDSATEVSLVTTKLLRMMSDKGTWLMHLDIPGHAAVTGIGDTPVPVKKKVRLDLRFMIPGGPLILRNVICWVTEQSLCGIAPRGFPLPPTKRTSGATQNRC</sequence>
<organism evidence="1 2">
    <name type="scientific">Phytophthora fragariaefolia</name>
    <dbReference type="NCBI Taxonomy" id="1490495"/>
    <lineage>
        <taxon>Eukaryota</taxon>
        <taxon>Sar</taxon>
        <taxon>Stramenopiles</taxon>
        <taxon>Oomycota</taxon>
        <taxon>Peronosporomycetes</taxon>
        <taxon>Peronosporales</taxon>
        <taxon>Peronosporaceae</taxon>
        <taxon>Phytophthora</taxon>
    </lineage>
</organism>
<protein>
    <submittedName>
        <fullName evidence="1">Unnamed protein product</fullName>
    </submittedName>
</protein>
<evidence type="ECO:0000313" key="1">
    <source>
        <dbReference type="EMBL" id="GMF42100.1"/>
    </source>
</evidence>
<name>A0A9W6XNM2_9STRA</name>
<dbReference type="Proteomes" id="UP001165121">
    <property type="component" value="Unassembled WGS sequence"/>
</dbReference>